<dbReference type="Gene3D" id="1.10.10.10">
    <property type="entry name" value="Winged helix-like DNA-binding domain superfamily/Winged helix DNA-binding domain"/>
    <property type="match status" value="1"/>
</dbReference>
<dbReference type="InterPro" id="IPR036390">
    <property type="entry name" value="WH_DNA-bd_sf"/>
</dbReference>
<proteinExistence type="predicted"/>
<feature type="domain" description="S-adenosylmethionine-dependent methyltransferase Rv2258c-like winged HTH" evidence="2">
    <location>
        <begin position="31"/>
        <end position="96"/>
    </location>
</feature>
<evidence type="ECO:0000259" key="2">
    <source>
        <dbReference type="Pfam" id="PF21320"/>
    </source>
</evidence>
<dbReference type="Pfam" id="PF21320">
    <property type="entry name" value="WHD_Rv2258c"/>
    <property type="match status" value="1"/>
</dbReference>
<dbReference type="PANTHER" id="PTHR45128">
    <property type="entry name" value="METHYLTRANSFERASE TYPE 11"/>
    <property type="match status" value="1"/>
</dbReference>
<comment type="caution">
    <text evidence="4">The sequence shown here is derived from an EMBL/GenBank/DDBJ whole genome shotgun (WGS) entry which is preliminary data.</text>
</comment>
<dbReference type="PANTHER" id="PTHR45128:SF2">
    <property type="entry name" value="METHYLTRANSFERASE DOMAIN-CONTAINING PROTEIN"/>
    <property type="match status" value="1"/>
</dbReference>
<evidence type="ECO:0000313" key="4">
    <source>
        <dbReference type="EMBL" id="MTV52687.1"/>
    </source>
</evidence>
<sequence>MTKIVETDKVKVQQFSARIMEDYGNTLRGAMLYIGDQLGLFKALAHGEWVTLEELAQQTGYNARYLREWLGSMVTGTYVAYDRETRRYRMPAEFVPVLADEDSPYFAGGILQLSVPFVSMAPKVIDAFRNGGGCPEEAFPVETWEGMERMTMPWYKHYLVQHWIPSLDGVEAKLKAGGSMLDFGCGSGLAAIMVAKAFPEARIVGCDFHLPSIERARANAEAAGVGDRVQFEVSDSDAIAGQKFDFVTTFVVIHDATDPQQMLKDLRSATADDGTYLMVELNLSEELHENMNLFGRVMYPQSTLYCMTCSLSHGGAGLGACMGESRARKMAEVAGFSRFRKVPSEWPPMPALFELKP</sequence>
<dbReference type="GO" id="GO:0032259">
    <property type="term" value="P:methylation"/>
    <property type="evidence" value="ECO:0007669"/>
    <property type="project" value="UniProtKB-KW"/>
</dbReference>
<reference evidence="4 5" key="3">
    <citation type="submission" date="2019-11" db="EMBL/GenBank/DDBJ databases">
        <title>Type strains purchased from KCTC, JCM and DSMZ.</title>
        <authorList>
            <person name="Lu H."/>
        </authorList>
    </citation>
    <scope>NUCLEOTIDE SEQUENCE [LARGE SCALE GENOMIC DNA]</scope>
    <source>
        <strain evidence="4 5">KCTC 52429</strain>
    </source>
</reference>
<dbReference type="SUPFAM" id="SSF53335">
    <property type="entry name" value="S-adenosyl-L-methionine-dependent methyltransferases"/>
    <property type="match status" value="1"/>
</dbReference>
<evidence type="ECO:0000313" key="5">
    <source>
        <dbReference type="Proteomes" id="UP000430634"/>
    </source>
</evidence>
<dbReference type="Proteomes" id="UP000430634">
    <property type="component" value="Unassembled WGS sequence"/>
</dbReference>
<reference evidence="6" key="2">
    <citation type="journal article" date="2019" name="Int. J. Syst. Evol. Microbiol.">
        <title>The Global Catalogue of Microorganisms (GCM) 10K type strain sequencing project: providing services to taxonomists for standard genome sequencing and annotation.</title>
        <authorList>
            <consortium name="The Broad Institute Genomics Platform"/>
            <consortium name="The Broad Institute Genome Sequencing Center for Infectious Disease"/>
            <person name="Wu L."/>
            <person name="Ma J."/>
        </authorList>
    </citation>
    <scope>NUCLEOTIDE SEQUENCE [LARGE SCALE GENOMIC DNA]</scope>
    <source>
        <strain evidence="6">CGMCC 1.15931</strain>
    </source>
</reference>
<dbReference type="GO" id="GO:0008168">
    <property type="term" value="F:methyltransferase activity"/>
    <property type="evidence" value="ECO:0007669"/>
    <property type="project" value="UniProtKB-KW"/>
</dbReference>
<name>A0A6I3SYH4_9BURK</name>
<dbReference type="Proteomes" id="UP000622638">
    <property type="component" value="Unassembled WGS sequence"/>
</dbReference>
<dbReference type="Gene3D" id="3.40.50.150">
    <property type="entry name" value="Vaccinia Virus protein VP39"/>
    <property type="match status" value="1"/>
</dbReference>
<dbReference type="AlphaFoldDB" id="A0A6I3SYH4"/>
<gene>
    <name evidence="3" type="ORF">GCM10011572_45510</name>
    <name evidence="4" type="ORF">GM672_08050</name>
</gene>
<dbReference type="InterPro" id="IPR029063">
    <property type="entry name" value="SAM-dependent_MTases_sf"/>
</dbReference>
<dbReference type="OrthoDB" id="9801363at2"/>
<organism evidence="4 5">
    <name type="scientific">Pseudoduganella buxea</name>
    <dbReference type="NCBI Taxonomy" id="1949069"/>
    <lineage>
        <taxon>Bacteria</taxon>
        <taxon>Pseudomonadati</taxon>
        <taxon>Pseudomonadota</taxon>
        <taxon>Betaproteobacteria</taxon>
        <taxon>Burkholderiales</taxon>
        <taxon>Oxalobacteraceae</taxon>
        <taxon>Telluria group</taxon>
        <taxon>Pseudoduganella</taxon>
    </lineage>
</organism>
<dbReference type="RefSeq" id="WP_155470015.1">
    <property type="nucleotide sequence ID" value="NZ_BMKG01000025.1"/>
</dbReference>
<evidence type="ECO:0000313" key="6">
    <source>
        <dbReference type="Proteomes" id="UP000622638"/>
    </source>
</evidence>
<dbReference type="InterPro" id="IPR048711">
    <property type="entry name" value="WHD_Rv2258c"/>
</dbReference>
<dbReference type="EMBL" id="BMKG01000025">
    <property type="protein sequence ID" value="GGC18888.1"/>
    <property type="molecule type" value="Genomic_DNA"/>
</dbReference>
<accession>A0A6I3SYH4</accession>
<evidence type="ECO:0000313" key="3">
    <source>
        <dbReference type="EMBL" id="GGC18888.1"/>
    </source>
</evidence>
<evidence type="ECO:0000259" key="1">
    <source>
        <dbReference type="Pfam" id="PF13847"/>
    </source>
</evidence>
<dbReference type="Pfam" id="PF13847">
    <property type="entry name" value="Methyltransf_31"/>
    <property type="match status" value="1"/>
</dbReference>
<keyword evidence="4" id="KW-0489">Methyltransferase</keyword>
<keyword evidence="6" id="KW-1185">Reference proteome</keyword>
<dbReference type="InterPro" id="IPR036388">
    <property type="entry name" value="WH-like_DNA-bd_sf"/>
</dbReference>
<dbReference type="InterPro" id="IPR025714">
    <property type="entry name" value="Methyltranfer_dom"/>
</dbReference>
<dbReference type="EMBL" id="WNKZ01000016">
    <property type="protein sequence ID" value="MTV52687.1"/>
    <property type="molecule type" value="Genomic_DNA"/>
</dbReference>
<protein>
    <submittedName>
        <fullName evidence="4">Methyltransferase domain-containing protein</fullName>
    </submittedName>
</protein>
<keyword evidence="4" id="KW-0808">Transferase</keyword>
<dbReference type="InterPro" id="IPR053173">
    <property type="entry name" value="SAM-binding_MTase"/>
</dbReference>
<dbReference type="CDD" id="cd02440">
    <property type="entry name" value="AdoMet_MTases"/>
    <property type="match status" value="1"/>
</dbReference>
<reference evidence="3" key="1">
    <citation type="journal article" date="2014" name="Int. J. Syst. Evol. Microbiol.">
        <title>Complete genome of a new Firmicutes species belonging to the dominant human colonic microbiota ('Ruminococcus bicirculans') reveals two chromosomes and a selective capacity to utilize plant glucans.</title>
        <authorList>
            <consortium name="NISC Comparative Sequencing Program"/>
            <person name="Wegmann U."/>
            <person name="Louis P."/>
            <person name="Goesmann A."/>
            <person name="Henrissat B."/>
            <person name="Duncan S.H."/>
            <person name="Flint H.J."/>
        </authorList>
    </citation>
    <scope>NUCLEOTIDE SEQUENCE</scope>
    <source>
        <strain evidence="3">CGMCC 1.15931</strain>
    </source>
</reference>
<reference evidence="3" key="4">
    <citation type="submission" date="2024-05" db="EMBL/GenBank/DDBJ databases">
        <authorList>
            <person name="Sun Q."/>
            <person name="Zhou Y."/>
        </authorList>
    </citation>
    <scope>NUCLEOTIDE SEQUENCE</scope>
    <source>
        <strain evidence="3">CGMCC 1.15931</strain>
    </source>
</reference>
<feature type="domain" description="Methyltransferase" evidence="1">
    <location>
        <begin position="175"/>
        <end position="292"/>
    </location>
</feature>
<dbReference type="SUPFAM" id="SSF46785">
    <property type="entry name" value="Winged helix' DNA-binding domain"/>
    <property type="match status" value="1"/>
</dbReference>